<dbReference type="Proteomes" id="UP000821866">
    <property type="component" value="Unassembled WGS sequence"/>
</dbReference>
<reference evidence="2" key="1">
    <citation type="journal article" date="2020" name="Cell">
        <title>Large-Scale Comparative Analyses of Tick Genomes Elucidate Their Genetic Diversity and Vector Capacities.</title>
        <authorList>
            <consortium name="Tick Genome and Microbiome Consortium (TIGMIC)"/>
            <person name="Jia N."/>
            <person name="Wang J."/>
            <person name="Shi W."/>
            <person name="Du L."/>
            <person name="Sun Y."/>
            <person name="Zhan W."/>
            <person name="Jiang J.F."/>
            <person name="Wang Q."/>
            <person name="Zhang B."/>
            <person name="Ji P."/>
            <person name="Bell-Sakyi L."/>
            <person name="Cui X.M."/>
            <person name="Yuan T.T."/>
            <person name="Jiang B.G."/>
            <person name="Yang W.F."/>
            <person name="Lam T.T."/>
            <person name="Chang Q.C."/>
            <person name="Ding S.J."/>
            <person name="Wang X.J."/>
            <person name="Zhu J.G."/>
            <person name="Ruan X.D."/>
            <person name="Zhao L."/>
            <person name="Wei J.T."/>
            <person name="Ye R.Z."/>
            <person name="Que T.C."/>
            <person name="Du C.H."/>
            <person name="Zhou Y.H."/>
            <person name="Cheng J.X."/>
            <person name="Dai P.F."/>
            <person name="Guo W.B."/>
            <person name="Han X.H."/>
            <person name="Huang E.J."/>
            <person name="Li L.F."/>
            <person name="Wei W."/>
            <person name="Gao Y.C."/>
            <person name="Liu J.Z."/>
            <person name="Shao H.Z."/>
            <person name="Wang X."/>
            <person name="Wang C.C."/>
            <person name="Yang T.C."/>
            <person name="Huo Q.B."/>
            <person name="Li W."/>
            <person name="Chen H.Y."/>
            <person name="Chen S.E."/>
            <person name="Zhou L.G."/>
            <person name="Ni X.B."/>
            <person name="Tian J.H."/>
            <person name="Sheng Y."/>
            <person name="Liu T."/>
            <person name="Pan Y.S."/>
            <person name="Xia L.Y."/>
            <person name="Li J."/>
            <person name="Zhao F."/>
            <person name="Cao W.C."/>
        </authorList>
    </citation>
    <scope>NUCLEOTIDE SEQUENCE</scope>
    <source>
        <strain evidence="2">Rmic-2018</strain>
    </source>
</reference>
<name>A0A9J6DTA8_RHIMP</name>
<proteinExistence type="predicted"/>
<sequence>MTELATVIQVHPPAVTTDPLGVPAVDGPEENAEGIDEALGHDTMPRHPDAAFLKDATGALTTGNPRRKRNKNRRRGRTVPSLQSTAVSPPSSRSQCTQTTTTGHPLHSALPSYMCPPPTSETVDDEGFQTVRSKSALRRTRNRTSAALSLDPAVVGMVLYQPASAGGSFRNFLRLTIAQALSLRPGVVAILVNQHCNVVAVDVSSHDCLEQLLALTELKGNSSERQAACRPPN</sequence>
<reference evidence="2" key="2">
    <citation type="submission" date="2021-09" db="EMBL/GenBank/DDBJ databases">
        <authorList>
            <person name="Jia N."/>
            <person name="Wang J."/>
            <person name="Shi W."/>
            <person name="Du L."/>
            <person name="Sun Y."/>
            <person name="Zhan W."/>
            <person name="Jiang J."/>
            <person name="Wang Q."/>
            <person name="Zhang B."/>
            <person name="Ji P."/>
            <person name="Sakyi L.B."/>
            <person name="Cui X."/>
            <person name="Yuan T."/>
            <person name="Jiang B."/>
            <person name="Yang W."/>
            <person name="Lam T.T.-Y."/>
            <person name="Chang Q."/>
            <person name="Ding S."/>
            <person name="Wang X."/>
            <person name="Zhu J."/>
            <person name="Ruan X."/>
            <person name="Zhao L."/>
            <person name="Wei J."/>
            <person name="Que T."/>
            <person name="Du C."/>
            <person name="Cheng J."/>
            <person name="Dai P."/>
            <person name="Han X."/>
            <person name="Huang E."/>
            <person name="Gao Y."/>
            <person name="Liu J."/>
            <person name="Shao H."/>
            <person name="Ye R."/>
            <person name="Li L."/>
            <person name="Wei W."/>
            <person name="Wang X."/>
            <person name="Wang C."/>
            <person name="Huo Q."/>
            <person name="Li W."/>
            <person name="Guo W."/>
            <person name="Chen H."/>
            <person name="Chen S."/>
            <person name="Zhou L."/>
            <person name="Zhou L."/>
            <person name="Ni X."/>
            <person name="Tian J."/>
            <person name="Zhou Y."/>
            <person name="Sheng Y."/>
            <person name="Liu T."/>
            <person name="Pan Y."/>
            <person name="Xia L."/>
            <person name="Li J."/>
            <person name="Zhao F."/>
            <person name="Cao W."/>
        </authorList>
    </citation>
    <scope>NUCLEOTIDE SEQUENCE</scope>
    <source>
        <strain evidence="2">Rmic-2018</strain>
        <tissue evidence="2">Larvae</tissue>
    </source>
</reference>
<protein>
    <submittedName>
        <fullName evidence="2">Uncharacterized protein</fullName>
    </submittedName>
</protein>
<organism evidence="2 3">
    <name type="scientific">Rhipicephalus microplus</name>
    <name type="common">Cattle tick</name>
    <name type="synonym">Boophilus microplus</name>
    <dbReference type="NCBI Taxonomy" id="6941"/>
    <lineage>
        <taxon>Eukaryota</taxon>
        <taxon>Metazoa</taxon>
        <taxon>Ecdysozoa</taxon>
        <taxon>Arthropoda</taxon>
        <taxon>Chelicerata</taxon>
        <taxon>Arachnida</taxon>
        <taxon>Acari</taxon>
        <taxon>Parasitiformes</taxon>
        <taxon>Ixodida</taxon>
        <taxon>Ixodoidea</taxon>
        <taxon>Ixodidae</taxon>
        <taxon>Rhipicephalinae</taxon>
        <taxon>Rhipicephalus</taxon>
        <taxon>Boophilus</taxon>
    </lineage>
</organism>
<feature type="compositionally biased region" description="Basic residues" evidence="1">
    <location>
        <begin position="65"/>
        <end position="77"/>
    </location>
</feature>
<dbReference type="AlphaFoldDB" id="A0A9J6DTA8"/>
<keyword evidence="3" id="KW-1185">Reference proteome</keyword>
<evidence type="ECO:0000313" key="3">
    <source>
        <dbReference type="Proteomes" id="UP000821866"/>
    </source>
</evidence>
<feature type="region of interest" description="Disordered" evidence="1">
    <location>
        <begin position="55"/>
        <end position="109"/>
    </location>
</feature>
<feature type="region of interest" description="Disordered" evidence="1">
    <location>
        <begin position="1"/>
        <end position="32"/>
    </location>
</feature>
<accession>A0A9J6DTA8</accession>
<evidence type="ECO:0000313" key="2">
    <source>
        <dbReference type="EMBL" id="KAH8025421.1"/>
    </source>
</evidence>
<gene>
    <name evidence="2" type="ORF">HPB51_007733</name>
</gene>
<dbReference type="EMBL" id="JABSTU010000007">
    <property type="protein sequence ID" value="KAH8025421.1"/>
    <property type="molecule type" value="Genomic_DNA"/>
</dbReference>
<feature type="compositionally biased region" description="Low complexity" evidence="1">
    <location>
        <begin position="88"/>
        <end position="102"/>
    </location>
</feature>
<comment type="caution">
    <text evidence="2">The sequence shown here is derived from an EMBL/GenBank/DDBJ whole genome shotgun (WGS) entry which is preliminary data.</text>
</comment>
<evidence type="ECO:0000256" key="1">
    <source>
        <dbReference type="SAM" id="MobiDB-lite"/>
    </source>
</evidence>